<comment type="caution">
    <text evidence="1">The sequence shown here is derived from an EMBL/GenBank/DDBJ whole genome shotgun (WGS) entry which is preliminary data.</text>
</comment>
<protein>
    <submittedName>
        <fullName evidence="1">Uncharacterized protein</fullName>
    </submittedName>
</protein>
<dbReference type="EMBL" id="LAZR01015163">
    <property type="protein sequence ID" value="KKM14359.1"/>
    <property type="molecule type" value="Genomic_DNA"/>
</dbReference>
<reference evidence="1" key="1">
    <citation type="journal article" date="2015" name="Nature">
        <title>Complex archaea that bridge the gap between prokaryotes and eukaryotes.</title>
        <authorList>
            <person name="Spang A."/>
            <person name="Saw J.H."/>
            <person name="Jorgensen S.L."/>
            <person name="Zaremba-Niedzwiedzka K."/>
            <person name="Martijn J."/>
            <person name="Lind A.E."/>
            <person name="van Eijk R."/>
            <person name="Schleper C."/>
            <person name="Guy L."/>
            <person name="Ettema T.J."/>
        </authorList>
    </citation>
    <scope>NUCLEOTIDE SEQUENCE</scope>
</reference>
<name>A0A0F9I3Y6_9ZZZZ</name>
<proteinExistence type="predicted"/>
<evidence type="ECO:0000313" key="1">
    <source>
        <dbReference type="EMBL" id="KKM14359.1"/>
    </source>
</evidence>
<organism evidence="1">
    <name type="scientific">marine sediment metagenome</name>
    <dbReference type="NCBI Taxonomy" id="412755"/>
    <lineage>
        <taxon>unclassified sequences</taxon>
        <taxon>metagenomes</taxon>
        <taxon>ecological metagenomes</taxon>
    </lineage>
</organism>
<gene>
    <name evidence="1" type="ORF">LCGC14_1706970</name>
</gene>
<dbReference type="AlphaFoldDB" id="A0A0F9I3Y6"/>
<sequence length="88" mass="10195">MDFPSIEQMMRDISQFPADEQTTEMEKVLRLMTLVEDVTDKYRHSTETLTMISVICKDEDYGSDKIKAIKQLMHNRALEHLGLTEGES</sequence>
<accession>A0A0F9I3Y6</accession>